<dbReference type="PANTHER" id="PTHR42801">
    <property type="entry name" value="THIOREDOXIN-DEPENDENT PEROXIDE REDUCTASE"/>
    <property type="match status" value="1"/>
</dbReference>
<evidence type="ECO:0000256" key="4">
    <source>
        <dbReference type="ARBA" id="ARBA00022862"/>
    </source>
</evidence>
<dbReference type="RefSeq" id="WP_006274594.1">
    <property type="nucleotide sequence ID" value="NZ_GL883079.1"/>
</dbReference>
<evidence type="ECO:0000256" key="12">
    <source>
        <dbReference type="SAM" id="SignalP"/>
    </source>
</evidence>
<name>F4QRE3_9CAUL</name>
<feature type="chain" id="PRO_5003316819" description="thioredoxin-dependent peroxiredoxin" evidence="12">
    <location>
        <begin position="26"/>
        <end position="178"/>
    </location>
</feature>
<keyword evidence="12" id="KW-0732">Signal</keyword>
<dbReference type="Proteomes" id="UP000006512">
    <property type="component" value="Unassembled WGS sequence"/>
</dbReference>
<accession>F4QRE3</accession>
<keyword evidence="15" id="KW-1185">Reference proteome</keyword>
<evidence type="ECO:0000256" key="1">
    <source>
        <dbReference type="ARBA" id="ARBA00003330"/>
    </source>
</evidence>
<evidence type="ECO:0000256" key="6">
    <source>
        <dbReference type="ARBA" id="ARBA00023157"/>
    </source>
</evidence>
<evidence type="ECO:0000256" key="10">
    <source>
        <dbReference type="ARBA" id="ARBA00042639"/>
    </source>
</evidence>
<reference evidence="15" key="1">
    <citation type="submission" date="2011-03" db="EMBL/GenBank/DDBJ databases">
        <title>Draft genome sequence of Brevundimonas diminuta.</title>
        <authorList>
            <person name="Brown P.J.B."/>
            <person name="Buechlein A."/>
            <person name="Hemmerich C."/>
            <person name="Brun Y.V."/>
        </authorList>
    </citation>
    <scope>NUCLEOTIDE SEQUENCE [LARGE SCALE GENOMIC DNA]</scope>
    <source>
        <strain evidence="15">C19</strain>
    </source>
</reference>
<organism evidence="14 15">
    <name type="scientific">Asticcacaulis biprosthecium C19</name>
    <dbReference type="NCBI Taxonomy" id="715226"/>
    <lineage>
        <taxon>Bacteria</taxon>
        <taxon>Pseudomonadati</taxon>
        <taxon>Pseudomonadota</taxon>
        <taxon>Alphaproteobacteria</taxon>
        <taxon>Caulobacterales</taxon>
        <taxon>Caulobacteraceae</taxon>
        <taxon>Asticcacaulis</taxon>
    </lineage>
</organism>
<comment type="catalytic activity">
    <reaction evidence="11">
        <text>a hydroperoxide + [thioredoxin]-dithiol = an alcohol + [thioredoxin]-disulfide + H2O</text>
        <dbReference type="Rhea" id="RHEA:62620"/>
        <dbReference type="Rhea" id="RHEA-COMP:10698"/>
        <dbReference type="Rhea" id="RHEA-COMP:10700"/>
        <dbReference type="ChEBI" id="CHEBI:15377"/>
        <dbReference type="ChEBI" id="CHEBI:29950"/>
        <dbReference type="ChEBI" id="CHEBI:30879"/>
        <dbReference type="ChEBI" id="CHEBI:35924"/>
        <dbReference type="ChEBI" id="CHEBI:50058"/>
        <dbReference type="EC" id="1.11.1.24"/>
    </reaction>
</comment>
<evidence type="ECO:0000313" key="15">
    <source>
        <dbReference type="Proteomes" id="UP000006512"/>
    </source>
</evidence>
<dbReference type="EC" id="1.11.1.24" evidence="2"/>
<dbReference type="GO" id="GO:0034599">
    <property type="term" value="P:cellular response to oxidative stress"/>
    <property type="evidence" value="ECO:0007669"/>
    <property type="project" value="TreeGrafter"/>
</dbReference>
<dbReference type="PANTHER" id="PTHR42801:SF4">
    <property type="entry name" value="AHPC_TSA FAMILY PROTEIN"/>
    <property type="match status" value="1"/>
</dbReference>
<dbReference type="Pfam" id="PF00578">
    <property type="entry name" value="AhpC-TSA"/>
    <property type="match status" value="1"/>
</dbReference>
<evidence type="ECO:0000313" key="14">
    <source>
        <dbReference type="EMBL" id="EGF90780.1"/>
    </source>
</evidence>
<sequence>MTPFVRSTLVSLSILGLAAATPSLAALKVGDKAPNFTAPAATDGNVSTFSLKEALKDGPVVVYFYPKAFTGGCSLEARQFSEAIPQFKAKHVTVIGMSADGIDVLKDFSKKDCAGKFAVGSDVNVAVTKAYDAQMGTMNMSSRISYVISKDGRIAFVHDSGDAATHVPALLKAVGAGK</sequence>
<proteinExistence type="inferred from homology"/>
<dbReference type="EMBL" id="GL883079">
    <property type="protein sequence ID" value="EGF90780.1"/>
    <property type="molecule type" value="Genomic_DNA"/>
</dbReference>
<dbReference type="InterPro" id="IPR000866">
    <property type="entry name" value="AhpC/TSA"/>
</dbReference>
<dbReference type="AlphaFoldDB" id="F4QRE3"/>
<evidence type="ECO:0000256" key="7">
    <source>
        <dbReference type="ARBA" id="ARBA00023284"/>
    </source>
</evidence>
<keyword evidence="6" id="KW-1015">Disulfide bond</keyword>
<evidence type="ECO:0000256" key="3">
    <source>
        <dbReference type="ARBA" id="ARBA00022559"/>
    </source>
</evidence>
<comment type="function">
    <text evidence="1">Thiol-specific peroxidase that catalyzes the reduction of hydrogen peroxide and organic hydroperoxides to water and alcohols, respectively. Plays a role in cell protection against oxidative stress by detoxifying peroxides and as sensor of hydrogen peroxide-mediated signaling events.</text>
</comment>
<evidence type="ECO:0000256" key="2">
    <source>
        <dbReference type="ARBA" id="ARBA00013017"/>
    </source>
</evidence>
<evidence type="ECO:0000256" key="8">
    <source>
        <dbReference type="ARBA" id="ARBA00032824"/>
    </source>
</evidence>
<dbReference type="InterPro" id="IPR013766">
    <property type="entry name" value="Thioredoxin_domain"/>
</dbReference>
<dbReference type="SUPFAM" id="SSF52833">
    <property type="entry name" value="Thioredoxin-like"/>
    <property type="match status" value="1"/>
</dbReference>
<keyword evidence="7" id="KW-0676">Redox-active center</keyword>
<dbReference type="InterPro" id="IPR050924">
    <property type="entry name" value="Peroxiredoxin_BCP/PrxQ"/>
</dbReference>
<evidence type="ECO:0000256" key="9">
    <source>
        <dbReference type="ARBA" id="ARBA00038489"/>
    </source>
</evidence>
<keyword evidence="3" id="KW-0575">Peroxidase</keyword>
<keyword evidence="5" id="KW-0560">Oxidoreductase</keyword>
<dbReference type="OrthoDB" id="5572803at2"/>
<evidence type="ECO:0000256" key="5">
    <source>
        <dbReference type="ARBA" id="ARBA00023002"/>
    </source>
</evidence>
<dbReference type="Gene3D" id="3.40.30.10">
    <property type="entry name" value="Glutaredoxin"/>
    <property type="match status" value="1"/>
</dbReference>
<dbReference type="CDD" id="cd03017">
    <property type="entry name" value="PRX_BCP"/>
    <property type="match status" value="1"/>
</dbReference>
<gene>
    <name evidence="14" type="ORF">ABI_38140</name>
</gene>
<dbReference type="eggNOG" id="COG1225">
    <property type="taxonomic scope" value="Bacteria"/>
</dbReference>
<feature type="signal peptide" evidence="12">
    <location>
        <begin position="1"/>
        <end position="25"/>
    </location>
</feature>
<protein>
    <recommendedName>
        <fullName evidence="2">thioredoxin-dependent peroxiredoxin</fullName>
        <ecNumber evidence="2">1.11.1.24</ecNumber>
    </recommendedName>
    <alternativeName>
        <fullName evidence="8">Thioredoxin peroxidase</fullName>
    </alternativeName>
    <alternativeName>
        <fullName evidence="10">Thioredoxin-dependent peroxiredoxin Bcp</fullName>
    </alternativeName>
</protein>
<dbReference type="GO" id="GO:0045454">
    <property type="term" value="P:cell redox homeostasis"/>
    <property type="evidence" value="ECO:0007669"/>
    <property type="project" value="TreeGrafter"/>
</dbReference>
<dbReference type="GO" id="GO:0008379">
    <property type="term" value="F:thioredoxin peroxidase activity"/>
    <property type="evidence" value="ECO:0007669"/>
    <property type="project" value="TreeGrafter"/>
</dbReference>
<feature type="domain" description="Thioredoxin" evidence="13">
    <location>
        <begin position="27"/>
        <end position="178"/>
    </location>
</feature>
<comment type="similarity">
    <text evidence="9">Belongs to the peroxiredoxin family. BCP/PrxQ subfamily.</text>
</comment>
<dbReference type="GO" id="GO:0005737">
    <property type="term" value="C:cytoplasm"/>
    <property type="evidence" value="ECO:0007669"/>
    <property type="project" value="TreeGrafter"/>
</dbReference>
<dbReference type="InterPro" id="IPR036249">
    <property type="entry name" value="Thioredoxin-like_sf"/>
</dbReference>
<dbReference type="STRING" id="715226.ABI_38140"/>
<evidence type="ECO:0000256" key="11">
    <source>
        <dbReference type="ARBA" id="ARBA00049091"/>
    </source>
</evidence>
<keyword evidence="4" id="KW-0049">Antioxidant</keyword>
<dbReference type="HOGENOM" id="CLU_042529_14_2_5"/>
<evidence type="ECO:0000259" key="13">
    <source>
        <dbReference type="PROSITE" id="PS51352"/>
    </source>
</evidence>
<dbReference type="MEROPS" id="U32.A01"/>
<dbReference type="PROSITE" id="PS51352">
    <property type="entry name" value="THIOREDOXIN_2"/>
    <property type="match status" value="1"/>
</dbReference>